<name>A0A841C8F4_9PSEU</name>
<keyword evidence="4 7" id="KW-0812">Transmembrane</keyword>
<feature type="transmembrane region" description="Helical" evidence="7">
    <location>
        <begin position="17"/>
        <end position="38"/>
    </location>
</feature>
<dbReference type="EMBL" id="JACHJN010000002">
    <property type="protein sequence ID" value="MBB5954812.1"/>
    <property type="molecule type" value="Genomic_DNA"/>
</dbReference>
<dbReference type="InterPro" id="IPR038468">
    <property type="entry name" value="MmpS_C"/>
</dbReference>
<reference evidence="8 9" key="1">
    <citation type="submission" date="2020-08" db="EMBL/GenBank/DDBJ databases">
        <title>Genomic Encyclopedia of Type Strains, Phase III (KMG-III): the genomes of soil and plant-associated and newly described type strains.</title>
        <authorList>
            <person name="Whitman W."/>
        </authorList>
    </citation>
    <scope>NUCLEOTIDE SEQUENCE [LARGE SCALE GENOMIC DNA]</scope>
    <source>
        <strain evidence="8 9">CECT 8640</strain>
    </source>
</reference>
<evidence type="ECO:0000313" key="9">
    <source>
        <dbReference type="Proteomes" id="UP000547510"/>
    </source>
</evidence>
<evidence type="ECO:0000256" key="3">
    <source>
        <dbReference type="ARBA" id="ARBA00022475"/>
    </source>
</evidence>
<keyword evidence="9" id="KW-1185">Reference proteome</keyword>
<protein>
    <recommendedName>
        <fullName evidence="10">MmpS family membrane protein</fullName>
    </recommendedName>
</protein>
<evidence type="ECO:0008006" key="10">
    <source>
        <dbReference type="Google" id="ProtNLM"/>
    </source>
</evidence>
<keyword evidence="3" id="KW-1003">Cell membrane</keyword>
<evidence type="ECO:0000256" key="1">
    <source>
        <dbReference type="ARBA" id="ARBA00004236"/>
    </source>
</evidence>
<dbReference type="RefSeq" id="WP_184689319.1">
    <property type="nucleotide sequence ID" value="NZ_JACHJN010000002.1"/>
</dbReference>
<evidence type="ECO:0000256" key="2">
    <source>
        <dbReference type="ARBA" id="ARBA00007531"/>
    </source>
</evidence>
<keyword evidence="5 7" id="KW-1133">Transmembrane helix</keyword>
<accession>A0A841C8F4</accession>
<organism evidence="8 9">
    <name type="scientific">Saccharothrix tamanrassetensis</name>
    <dbReference type="NCBI Taxonomy" id="1051531"/>
    <lineage>
        <taxon>Bacteria</taxon>
        <taxon>Bacillati</taxon>
        <taxon>Actinomycetota</taxon>
        <taxon>Actinomycetes</taxon>
        <taxon>Pseudonocardiales</taxon>
        <taxon>Pseudonocardiaceae</taxon>
        <taxon>Saccharothrix</taxon>
    </lineage>
</organism>
<evidence type="ECO:0000256" key="4">
    <source>
        <dbReference type="ARBA" id="ARBA00022692"/>
    </source>
</evidence>
<gene>
    <name evidence="8" type="ORF">FHS29_001382</name>
</gene>
<comment type="subcellular location">
    <subcellularLocation>
        <location evidence="1">Cell membrane</location>
    </subcellularLocation>
</comment>
<dbReference type="GO" id="GO:0005886">
    <property type="term" value="C:plasma membrane"/>
    <property type="evidence" value="ECO:0007669"/>
    <property type="project" value="UniProtKB-SubCell"/>
</dbReference>
<keyword evidence="6 7" id="KW-0472">Membrane</keyword>
<comment type="caution">
    <text evidence="8">The sequence shown here is derived from an EMBL/GenBank/DDBJ whole genome shotgun (WGS) entry which is preliminary data.</text>
</comment>
<evidence type="ECO:0000313" key="8">
    <source>
        <dbReference type="EMBL" id="MBB5954812.1"/>
    </source>
</evidence>
<dbReference type="Pfam" id="PF05423">
    <property type="entry name" value="Mycobact_memb"/>
    <property type="match status" value="1"/>
</dbReference>
<sequence>MTEAALPDPHGRPARRWPVVAGAAVLVLGAVALAVWAARPADPPSVVVYEVSGEARDATVTYSTFDEEGSATRQVELTSFPWYQEVRVDGEVSGGVLTVTIGPTGGSVACKISVDGVERKSATATGPLTSALCNGF</sequence>
<dbReference type="Gene3D" id="2.60.40.2880">
    <property type="entry name" value="MmpS1-5, C-terminal soluble domain"/>
    <property type="match status" value="1"/>
</dbReference>
<dbReference type="Proteomes" id="UP000547510">
    <property type="component" value="Unassembled WGS sequence"/>
</dbReference>
<dbReference type="AlphaFoldDB" id="A0A841C8F4"/>
<comment type="similarity">
    <text evidence="2">Belongs to the MmpS family.</text>
</comment>
<dbReference type="InterPro" id="IPR008693">
    <property type="entry name" value="MmpS"/>
</dbReference>
<evidence type="ECO:0000256" key="7">
    <source>
        <dbReference type="SAM" id="Phobius"/>
    </source>
</evidence>
<evidence type="ECO:0000256" key="6">
    <source>
        <dbReference type="ARBA" id="ARBA00023136"/>
    </source>
</evidence>
<proteinExistence type="inferred from homology"/>
<evidence type="ECO:0000256" key="5">
    <source>
        <dbReference type="ARBA" id="ARBA00022989"/>
    </source>
</evidence>